<evidence type="ECO:0000256" key="5">
    <source>
        <dbReference type="ARBA" id="ARBA00023016"/>
    </source>
</evidence>
<dbReference type="PRINTS" id="PR00775">
    <property type="entry name" value="HEATSHOCK90"/>
</dbReference>
<dbReference type="RefSeq" id="WP_151667412.1">
    <property type="nucleotide sequence ID" value="NZ_WBVO01000006.1"/>
</dbReference>
<evidence type="ECO:0000313" key="13">
    <source>
        <dbReference type="Proteomes" id="UP000468650"/>
    </source>
</evidence>
<evidence type="ECO:0000256" key="9">
    <source>
        <dbReference type="ARBA" id="ARBA00079544"/>
    </source>
</evidence>
<keyword evidence="3 11" id="KW-0547">Nucleotide-binding</keyword>
<evidence type="ECO:0000256" key="4">
    <source>
        <dbReference type="ARBA" id="ARBA00022840"/>
    </source>
</evidence>
<dbReference type="Pfam" id="PF13589">
    <property type="entry name" value="HATPase_c_3"/>
    <property type="match status" value="1"/>
</dbReference>
<comment type="similarity">
    <text evidence="1">Belongs to the heat shock protein 90 family.</text>
</comment>
<dbReference type="AlphaFoldDB" id="A0A6N6RFI7"/>
<keyword evidence="13" id="KW-1185">Reference proteome</keyword>
<proteinExistence type="inferred from homology"/>
<evidence type="ECO:0000256" key="2">
    <source>
        <dbReference type="ARBA" id="ARBA00022490"/>
    </source>
</evidence>
<dbReference type="PANTHER" id="PTHR11528">
    <property type="entry name" value="HEAT SHOCK PROTEIN 90 FAMILY MEMBER"/>
    <property type="match status" value="1"/>
</dbReference>
<feature type="binding site" evidence="11">
    <location>
        <position position="35"/>
    </location>
    <ligand>
        <name>ATP</name>
        <dbReference type="ChEBI" id="CHEBI:30616"/>
    </ligand>
</feature>
<reference evidence="12 13" key="1">
    <citation type="submission" date="2019-09" db="EMBL/GenBank/DDBJ databases">
        <title>Genomes of family Cryomorphaceae.</title>
        <authorList>
            <person name="Bowman J.P."/>
        </authorList>
    </citation>
    <scope>NUCLEOTIDE SEQUENCE [LARGE SCALE GENOMIC DNA]</scope>
    <source>
        <strain evidence="12 13">LMG 25704</strain>
    </source>
</reference>
<dbReference type="InterPro" id="IPR020568">
    <property type="entry name" value="Ribosomal_Su5_D2-typ_SF"/>
</dbReference>
<dbReference type="Proteomes" id="UP000468650">
    <property type="component" value="Unassembled WGS sequence"/>
</dbReference>
<organism evidence="12 13">
    <name type="scientific">Phaeocystidibacter luteus</name>
    <dbReference type="NCBI Taxonomy" id="911197"/>
    <lineage>
        <taxon>Bacteria</taxon>
        <taxon>Pseudomonadati</taxon>
        <taxon>Bacteroidota</taxon>
        <taxon>Flavobacteriia</taxon>
        <taxon>Flavobacteriales</taxon>
        <taxon>Phaeocystidibacteraceae</taxon>
        <taxon>Phaeocystidibacter</taxon>
    </lineage>
</organism>
<evidence type="ECO:0000256" key="3">
    <source>
        <dbReference type="ARBA" id="ARBA00022741"/>
    </source>
</evidence>
<feature type="binding site" evidence="11">
    <location>
        <position position="76"/>
    </location>
    <ligand>
        <name>ATP</name>
        <dbReference type="ChEBI" id="CHEBI:30616"/>
    </ligand>
</feature>
<evidence type="ECO:0000256" key="1">
    <source>
        <dbReference type="ARBA" id="ARBA00008239"/>
    </source>
</evidence>
<evidence type="ECO:0000256" key="11">
    <source>
        <dbReference type="PIRSR" id="PIRSR002583-1"/>
    </source>
</evidence>
<dbReference type="GO" id="GO:0016887">
    <property type="term" value="F:ATP hydrolysis activity"/>
    <property type="evidence" value="ECO:0007669"/>
    <property type="project" value="InterPro"/>
</dbReference>
<dbReference type="Gene3D" id="3.40.50.11260">
    <property type="match status" value="1"/>
</dbReference>
<feature type="binding site" evidence="11">
    <location>
        <begin position="96"/>
        <end position="97"/>
    </location>
    <ligand>
        <name>ATP</name>
        <dbReference type="ChEBI" id="CHEBI:30616"/>
    </ligand>
</feature>
<feature type="binding site" evidence="11">
    <location>
        <position position="338"/>
    </location>
    <ligand>
        <name>ATP</name>
        <dbReference type="ChEBI" id="CHEBI:30616"/>
    </ligand>
</feature>
<evidence type="ECO:0000256" key="10">
    <source>
        <dbReference type="ARBA" id="ARBA00080411"/>
    </source>
</evidence>
<dbReference type="SUPFAM" id="SSF55874">
    <property type="entry name" value="ATPase domain of HSP90 chaperone/DNA topoisomerase II/histidine kinase"/>
    <property type="match status" value="1"/>
</dbReference>
<evidence type="ECO:0000256" key="8">
    <source>
        <dbReference type="ARBA" id="ARBA00070675"/>
    </source>
</evidence>
<dbReference type="OrthoDB" id="9802640at2"/>
<dbReference type="InterPro" id="IPR036890">
    <property type="entry name" value="HATPase_C_sf"/>
</dbReference>
<dbReference type="FunFam" id="3.30.565.10:FF:000076">
    <property type="entry name" value="Molecular chaperone HtpG"/>
    <property type="match status" value="1"/>
</dbReference>
<dbReference type="Pfam" id="PF00183">
    <property type="entry name" value="HSP90"/>
    <property type="match status" value="1"/>
</dbReference>
<dbReference type="SUPFAM" id="SSF54211">
    <property type="entry name" value="Ribosomal protein S5 domain 2-like"/>
    <property type="match status" value="1"/>
</dbReference>
<feature type="binding site" evidence="11">
    <location>
        <position position="31"/>
    </location>
    <ligand>
        <name>ATP</name>
        <dbReference type="ChEBI" id="CHEBI:30616"/>
    </ligand>
</feature>
<dbReference type="EMBL" id="WBVO01000006">
    <property type="protein sequence ID" value="KAB2809912.1"/>
    <property type="molecule type" value="Genomic_DNA"/>
</dbReference>
<gene>
    <name evidence="12" type="primary">htpG</name>
    <name evidence="12" type="ORF">F8C67_08505</name>
</gene>
<evidence type="ECO:0000256" key="6">
    <source>
        <dbReference type="ARBA" id="ARBA00023186"/>
    </source>
</evidence>
<keyword evidence="5" id="KW-0346">Stress response</keyword>
<dbReference type="InterPro" id="IPR037196">
    <property type="entry name" value="HSP90_C"/>
</dbReference>
<keyword evidence="6" id="KW-0143">Chaperone</keyword>
<dbReference type="PIRSF" id="PIRSF002583">
    <property type="entry name" value="Hsp90"/>
    <property type="match status" value="1"/>
</dbReference>
<dbReference type="Gene3D" id="3.30.230.80">
    <property type="match status" value="1"/>
</dbReference>
<dbReference type="InterPro" id="IPR020575">
    <property type="entry name" value="Hsp90_N"/>
</dbReference>
<comment type="caution">
    <text evidence="12">The sequence shown here is derived from an EMBL/GenBank/DDBJ whole genome shotgun (WGS) entry which is preliminary data.</text>
</comment>
<dbReference type="GO" id="GO:0140662">
    <property type="term" value="F:ATP-dependent protein folding chaperone"/>
    <property type="evidence" value="ECO:0007669"/>
    <property type="project" value="InterPro"/>
</dbReference>
<keyword evidence="4 11" id="KW-0067">ATP-binding</keyword>
<feature type="binding site" evidence="11">
    <location>
        <position position="81"/>
    </location>
    <ligand>
        <name>ATP</name>
        <dbReference type="ChEBI" id="CHEBI:30616"/>
    </ligand>
</feature>
<evidence type="ECO:0000256" key="7">
    <source>
        <dbReference type="ARBA" id="ARBA00067988"/>
    </source>
</evidence>
<keyword evidence="2" id="KW-0963">Cytoplasm</keyword>
<dbReference type="NCBIfam" id="NF003555">
    <property type="entry name" value="PRK05218.1"/>
    <property type="match status" value="1"/>
</dbReference>
<dbReference type="InterPro" id="IPR019805">
    <property type="entry name" value="Heat_shock_protein_90_CS"/>
</dbReference>
<dbReference type="Gene3D" id="1.20.120.790">
    <property type="entry name" value="Heat shock protein 90, C-terminal domain"/>
    <property type="match status" value="1"/>
</dbReference>
<dbReference type="GO" id="GO:0005524">
    <property type="term" value="F:ATP binding"/>
    <property type="evidence" value="ECO:0007669"/>
    <property type="project" value="UniProtKB-KW"/>
</dbReference>
<accession>A0A6N6RFI7</accession>
<dbReference type="Gene3D" id="3.30.565.10">
    <property type="entry name" value="Histidine kinase-like ATPase, C-terminal domain"/>
    <property type="match status" value="1"/>
</dbReference>
<dbReference type="GO" id="GO:0051082">
    <property type="term" value="F:unfolded protein binding"/>
    <property type="evidence" value="ECO:0007669"/>
    <property type="project" value="InterPro"/>
</dbReference>
<dbReference type="InterPro" id="IPR001404">
    <property type="entry name" value="Hsp90_fam"/>
</dbReference>
<feature type="binding site" evidence="11">
    <location>
        <position position="169"/>
    </location>
    <ligand>
        <name>ATP</name>
        <dbReference type="ChEBI" id="CHEBI:30616"/>
    </ligand>
</feature>
<dbReference type="FunFam" id="3.30.230.80:FF:000008">
    <property type="entry name" value="Molecular chaperone HtpG"/>
    <property type="match status" value="1"/>
</dbReference>
<dbReference type="PROSITE" id="PS00298">
    <property type="entry name" value="HSP90"/>
    <property type="match status" value="1"/>
</dbReference>
<name>A0A6N6RFI7_9FLAO</name>
<protein>
    <recommendedName>
        <fullName evidence="8">Chaperone protein HtpG</fullName>
    </recommendedName>
    <alternativeName>
        <fullName evidence="7">Chaperone protein htpG</fullName>
    </alternativeName>
    <alternativeName>
        <fullName evidence="9 10">Heat shock protein HtpG</fullName>
    </alternativeName>
</protein>
<dbReference type="CDD" id="cd16927">
    <property type="entry name" value="HATPase_Hsp90-like"/>
    <property type="match status" value="1"/>
</dbReference>
<evidence type="ECO:0000313" key="12">
    <source>
        <dbReference type="EMBL" id="KAB2809912.1"/>
    </source>
</evidence>
<sequence length="624" mass="71385">MSTGKINVTADNIFPIIKKFLYSDHEIFLRELISNAVDATTKLKQLSRMGEAKGELGDLTIKVEIDEANKQLRIIDRGVGMTAEEVDQYINQVAFSGAEDFLKKYEGKLDGADIIGHFGLGFYSAFMVASKVEIKTRSFKAESNEAVHWICEGNPEFNLEIVEQEDRGTEIILHISEDSEEFLKDSRIGELLDKYAKFMQVPIQFGTREETVTEGEGDDAKEEKVTVPHIVNNTEPAWTKSPSELGEDDYKQFYRELYPMTFEEPLFHIHLNVDYPFDLTGILFFPRIKPNMEIQKNKIQLYQSQVFVTDHVEGIVPDFLTLLHGVIDSKDIPLNVSRSYLQNDHNVRKISSHITKKVADKLEELFKADREDFAQKWNDIKVIIEYGMLSEEKFFDRSKKFALMVNSDNEKFTIDEYLEKVKENQVDKNGETIVLYAANKEAQHSFISKAKGKGYDVVILDSPLTSHYVQKLESAYEKVKFKRVDADTIDKLIEKDEEISSALSDKQREELKEAMEANVDKAKFTVRLENMDSSELPLTITVPEFMRRMKEMQMTGGGMMMGELPESYELIVNTNHPLASKILEAEGDFKSNLIKHATDLAMLQQNLLHGEALTNFIHRSVDSL</sequence>